<dbReference type="GO" id="GO:0016757">
    <property type="term" value="F:glycosyltransferase activity"/>
    <property type="evidence" value="ECO:0007669"/>
    <property type="project" value="InterPro"/>
</dbReference>
<protein>
    <recommendedName>
        <fullName evidence="2">Glycosyl transferase family 1 domain-containing protein</fullName>
    </recommendedName>
</protein>
<dbReference type="Proteomes" id="UP000177026">
    <property type="component" value="Unassembled WGS sequence"/>
</dbReference>
<accession>A0A1F7GHU9</accession>
<gene>
    <name evidence="3" type="ORF">A2866_00740</name>
</gene>
<dbReference type="PANTHER" id="PTHR46401">
    <property type="entry name" value="GLYCOSYLTRANSFERASE WBBK-RELATED"/>
    <property type="match status" value="1"/>
</dbReference>
<evidence type="ECO:0000259" key="2">
    <source>
        <dbReference type="Pfam" id="PF00534"/>
    </source>
</evidence>
<evidence type="ECO:0000313" key="4">
    <source>
        <dbReference type="Proteomes" id="UP000177026"/>
    </source>
</evidence>
<keyword evidence="1" id="KW-0808">Transferase</keyword>
<dbReference type="AlphaFoldDB" id="A0A1F7GHU9"/>
<dbReference type="Pfam" id="PF00534">
    <property type="entry name" value="Glycos_transf_1"/>
    <property type="match status" value="1"/>
</dbReference>
<evidence type="ECO:0000256" key="1">
    <source>
        <dbReference type="ARBA" id="ARBA00022679"/>
    </source>
</evidence>
<sequence length="385" mass="43935">MKLGIDISQIVHQGTGVARFTNGLLNAILDNDTNNQWTFLFYSLRKNLDPQLEKKIKSKGHMLIKWKLPPTFASFLFNDLHELSKILTSNIKHLALLDWFVTSDWIEFPLSVKKAAIVHDLVYLRYPETAHSKIVSTQKKRLEWVKKESKIILADSESTKQDLEKFLGIDKNKIKVNYPGVEVDIPNPDRTEEILRKYGIKKPFILTVGKKEPRKNLGRLVKAFNNINNEQIELVIVGPTGWSNMDASNNRLVLSEVEGLIDTSSKNKIHHLGFVEDGELFALFKACLFFILPSIWEGFGYPVIEAMKLAVPVAVSNTSSLAEITQDAGLLFDPFKVEEIAQVMKKLSSDEDLRKQLAQKGLERSKLFMWESYFERMIKALKSNS</sequence>
<dbReference type="Gene3D" id="3.40.50.2000">
    <property type="entry name" value="Glycogen Phosphorylase B"/>
    <property type="match status" value="2"/>
</dbReference>
<feature type="domain" description="Glycosyl transferase family 1" evidence="2">
    <location>
        <begin position="192"/>
        <end position="362"/>
    </location>
</feature>
<organism evidence="3 4">
    <name type="scientific">Candidatus Roizmanbacteria bacterium RIFCSPHIGHO2_01_FULL_39_8</name>
    <dbReference type="NCBI Taxonomy" id="1802033"/>
    <lineage>
        <taxon>Bacteria</taxon>
        <taxon>Candidatus Roizmaniibacteriota</taxon>
    </lineage>
</organism>
<name>A0A1F7GHU9_9BACT</name>
<dbReference type="InterPro" id="IPR001296">
    <property type="entry name" value="Glyco_trans_1"/>
</dbReference>
<dbReference type="SUPFAM" id="SSF53756">
    <property type="entry name" value="UDP-Glycosyltransferase/glycogen phosphorylase"/>
    <property type="match status" value="1"/>
</dbReference>
<dbReference type="PANTHER" id="PTHR46401:SF2">
    <property type="entry name" value="GLYCOSYLTRANSFERASE WBBK-RELATED"/>
    <property type="match status" value="1"/>
</dbReference>
<reference evidence="3 4" key="1">
    <citation type="journal article" date="2016" name="Nat. Commun.">
        <title>Thousands of microbial genomes shed light on interconnected biogeochemical processes in an aquifer system.</title>
        <authorList>
            <person name="Anantharaman K."/>
            <person name="Brown C.T."/>
            <person name="Hug L.A."/>
            <person name="Sharon I."/>
            <person name="Castelle C.J."/>
            <person name="Probst A.J."/>
            <person name="Thomas B.C."/>
            <person name="Singh A."/>
            <person name="Wilkins M.J."/>
            <person name="Karaoz U."/>
            <person name="Brodie E.L."/>
            <person name="Williams K.H."/>
            <person name="Hubbard S.S."/>
            <person name="Banfield J.F."/>
        </authorList>
    </citation>
    <scope>NUCLEOTIDE SEQUENCE [LARGE SCALE GENOMIC DNA]</scope>
</reference>
<dbReference type="EMBL" id="MFZI01000070">
    <property type="protein sequence ID" value="OGK18475.1"/>
    <property type="molecule type" value="Genomic_DNA"/>
</dbReference>
<dbReference type="CDD" id="cd03809">
    <property type="entry name" value="GT4_MtfB-like"/>
    <property type="match status" value="1"/>
</dbReference>
<comment type="caution">
    <text evidence="3">The sequence shown here is derived from an EMBL/GenBank/DDBJ whole genome shotgun (WGS) entry which is preliminary data.</text>
</comment>
<evidence type="ECO:0000313" key="3">
    <source>
        <dbReference type="EMBL" id="OGK18475.1"/>
    </source>
</evidence>
<proteinExistence type="predicted"/>